<feature type="region of interest" description="Disordered" evidence="1">
    <location>
        <begin position="344"/>
        <end position="375"/>
    </location>
</feature>
<evidence type="ECO:0000256" key="1">
    <source>
        <dbReference type="SAM" id="MobiDB-lite"/>
    </source>
</evidence>
<dbReference type="InterPro" id="IPR014752">
    <property type="entry name" value="Arrestin-like_C"/>
</dbReference>
<proteinExistence type="predicted"/>
<comment type="caution">
    <text evidence="2">The sequence shown here is derived from an EMBL/GenBank/DDBJ whole genome shotgun (WGS) entry which is preliminary data.</text>
</comment>
<dbReference type="Proteomes" id="UP001285441">
    <property type="component" value="Unassembled WGS sequence"/>
</dbReference>
<reference evidence="2" key="2">
    <citation type="submission" date="2023-06" db="EMBL/GenBank/DDBJ databases">
        <authorList>
            <consortium name="Lawrence Berkeley National Laboratory"/>
            <person name="Haridas S."/>
            <person name="Hensen N."/>
            <person name="Bonometti L."/>
            <person name="Westerberg I."/>
            <person name="Brannstrom I.O."/>
            <person name="Guillou S."/>
            <person name="Cros-Aarteil S."/>
            <person name="Calhoun S."/>
            <person name="Kuo A."/>
            <person name="Mondo S."/>
            <person name="Pangilinan J."/>
            <person name="Riley R."/>
            <person name="LaButti K."/>
            <person name="Andreopoulos B."/>
            <person name="Lipzen A."/>
            <person name="Chen C."/>
            <person name="Yanf M."/>
            <person name="Daum C."/>
            <person name="Ng V."/>
            <person name="Clum A."/>
            <person name="Steindorff A."/>
            <person name="Ohm R."/>
            <person name="Martin F."/>
            <person name="Silar P."/>
            <person name="Natvig D."/>
            <person name="Lalanne C."/>
            <person name="Gautier V."/>
            <person name="Ament-velasquez S.L."/>
            <person name="Kruys A."/>
            <person name="Hutchinson M.I."/>
            <person name="Powell A.J."/>
            <person name="Barry K."/>
            <person name="Miller A.N."/>
            <person name="Grigoriev I.V."/>
            <person name="Debuchy R."/>
            <person name="Gladieux P."/>
            <person name="Thoren M.H."/>
            <person name="Johannesson H."/>
        </authorList>
    </citation>
    <scope>NUCLEOTIDE SEQUENCE</scope>
    <source>
        <strain evidence="2">CBS 232.78</strain>
    </source>
</reference>
<dbReference type="PANTHER" id="PTHR31904">
    <property type="entry name" value="BYPASS OF STOP CODON PROTEIN 5-RELATED"/>
    <property type="match status" value="1"/>
</dbReference>
<accession>A0AAE0U4B5</accession>
<dbReference type="InterPro" id="IPR039634">
    <property type="entry name" value="Bul1-like"/>
</dbReference>
<keyword evidence="3" id="KW-1185">Reference proteome</keyword>
<evidence type="ECO:0000313" key="3">
    <source>
        <dbReference type="Proteomes" id="UP001285441"/>
    </source>
</evidence>
<dbReference type="EMBL" id="JAULSW010000002">
    <property type="protein sequence ID" value="KAK3390518.1"/>
    <property type="molecule type" value="Genomic_DNA"/>
</dbReference>
<protein>
    <recommendedName>
        <fullName evidence="4">Bul1 C-terminal domain-containing protein</fullName>
    </recommendedName>
</protein>
<dbReference type="AlphaFoldDB" id="A0AAE0U4B5"/>
<gene>
    <name evidence="2" type="ORF">B0H63DRAFT_117997</name>
</gene>
<dbReference type="PANTHER" id="PTHR31904:SF1">
    <property type="entry name" value="BYPASS OF STOP CODON PROTEIN 5-RELATED"/>
    <property type="match status" value="1"/>
</dbReference>
<name>A0AAE0U4B5_9PEZI</name>
<organism evidence="2 3">
    <name type="scientific">Podospora didyma</name>
    <dbReference type="NCBI Taxonomy" id="330526"/>
    <lineage>
        <taxon>Eukaryota</taxon>
        <taxon>Fungi</taxon>
        <taxon>Dikarya</taxon>
        <taxon>Ascomycota</taxon>
        <taxon>Pezizomycotina</taxon>
        <taxon>Sordariomycetes</taxon>
        <taxon>Sordariomycetidae</taxon>
        <taxon>Sordariales</taxon>
        <taxon>Podosporaceae</taxon>
        <taxon>Podospora</taxon>
    </lineage>
</organism>
<evidence type="ECO:0008006" key="4">
    <source>
        <dbReference type="Google" id="ProtNLM"/>
    </source>
</evidence>
<evidence type="ECO:0000313" key="2">
    <source>
        <dbReference type="EMBL" id="KAK3390518.1"/>
    </source>
</evidence>
<reference evidence="2" key="1">
    <citation type="journal article" date="2023" name="Mol. Phylogenet. Evol.">
        <title>Genome-scale phylogeny and comparative genomics of the fungal order Sordariales.</title>
        <authorList>
            <person name="Hensen N."/>
            <person name="Bonometti L."/>
            <person name="Westerberg I."/>
            <person name="Brannstrom I.O."/>
            <person name="Guillou S."/>
            <person name="Cros-Aarteil S."/>
            <person name="Calhoun S."/>
            <person name="Haridas S."/>
            <person name="Kuo A."/>
            <person name="Mondo S."/>
            <person name="Pangilinan J."/>
            <person name="Riley R."/>
            <person name="LaButti K."/>
            <person name="Andreopoulos B."/>
            <person name="Lipzen A."/>
            <person name="Chen C."/>
            <person name="Yan M."/>
            <person name="Daum C."/>
            <person name="Ng V."/>
            <person name="Clum A."/>
            <person name="Steindorff A."/>
            <person name="Ohm R.A."/>
            <person name="Martin F."/>
            <person name="Silar P."/>
            <person name="Natvig D.O."/>
            <person name="Lalanne C."/>
            <person name="Gautier V."/>
            <person name="Ament-Velasquez S.L."/>
            <person name="Kruys A."/>
            <person name="Hutchinson M.I."/>
            <person name="Powell A.J."/>
            <person name="Barry K."/>
            <person name="Miller A.N."/>
            <person name="Grigoriev I.V."/>
            <person name="Debuchy R."/>
            <person name="Gladieux P."/>
            <person name="Hiltunen Thoren M."/>
            <person name="Johannesson H."/>
        </authorList>
    </citation>
    <scope>NUCLEOTIDE SEQUENCE</scope>
    <source>
        <strain evidence="2">CBS 232.78</strain>
    </source>
</reference>
<sequence>MSFASALHSQPAARSITTSNASDAADFPGHTKKMVYPKSNIEVNLKDHFRSRVYTSSSPIAGDVTITTKRDVRFDSIQILLVGNTKTKVDGVNSMNEVTHTFLKMVMPIPESTYPVPRVLETGRTYTIPFNFVIPNQLTINACNHERLSDQLQDQHVLLPPSMGQWEKDDMAPIMARVDYTIKARVLRQPDLGGRMIRIMEATQAINVLPASAVEPPLNITEKDQLYKMSKTKALRKNLLTTKLGHLTAEALQPAPAVLRYDGLGMVSHPTARVNLKFDPVSPDVSPPKISKVSGKITAHTYYSSGTVTGFPNLGEWNQPYNLEKRGVYSTSAPLPSISVAQPKWAPQLTSPTRRDSGYSSNSNGTSEGSCESEAPVVINSKKSSVAKKTAASPVFHTATLDVPFRLPVDLKTFLPTFHSCITSRVYTLHLSVSVGIGSATSTITLTVPLQVAIEYNSEHHSQGGLPSFETAMAEAEADDHMRPRVLQVPDYEFRETSQLPGYGSAIATRR</sequence>
<dbReference type="Gene3D" id="2.60.40.640">
    <property type="match status" value="1"/>
</dbReference>
<feature type="compositionally biased region" description="Polar residues" evidence="1">
    <location>
        <begin position="348"/>
        <end position="370"/>
    </location>
</feature>